<accession>A0A183NYD3</accession>
<evidence type="ECO:0000313" key="1">
    <source>
        <dbReference type="EMBL" id="VDP37632.1"/>
    </source>
</evidence>
<dbReference type="AlphaFoldDB" id="A0A183NYD3"/>
<dbReference type="EMBL" id="UZAL01028004">
    <property type="protein sequence ID" value="VDP37632.1"/>
    <property type="molecule type" value="Genomic_DNA"/>
</dbReference>
<dbReference type="STRING" id="31246.A0A183NYD3"/>
<proteinExistence type="predicted"/>
<sequence length="113" mass="12762">MVLYSGHEEKDAPHTQGVALMLPNEVRNTLIRWKSHGPRITKSSSKTKKSEITVNVIQCYTPANDRNDDDKDQFNKRLQSIVAKRPGKDLTIPKRDLNAKVGLDNIGYEDIMG</sequence>
<reference evidence="1 2" key="1">
    <citation type="submission" date="2018-11" db="EMBL/GenBank/DDBJ databases">
        <authorList>
            <consortium name="Pathogen Informatics"/>
        </authorList>
    </citation>
    <scope>NUCLEOTIDE SEQUENCE [LARGE SCALE GENOMIC DNA]</scope>
    <source>
        <strain>Denwood</strain>
        <strain evidence="2">Zambia</strain>
    </source>
</reference>
<name>A0A183NYD3_9TREM</name>
<keyword evidence="2" id="KW-1185">Reference proteome</keyword>
<organism evidence="1 2">
    <name type="scientific">Schistosoma mattheei</name>
    <dbReference type="NCBI Taxonomy" id="31246"/>
    <lineage>
        <taxon>Eukaryota</taxon>
        <taxon>Metazoa</taxon>
        <taxon>Spiralia</taxon>
        <taxon>Lophotrochozoa</taxon>
        <taxon>Platyhelminthes</taxon>
        <taxon>Trematoda</taxon>
        <taxon>Digenea</taxon>
        <taxon>Strigeidida</taxon>
        <taxon>Schistosomatoidea</taxon>
        <taxon>Schistosomatidae</taxon>
        <taxon>Schistosoma</taxon>
    </lineage>
</organism>
<dbReference type="Proteomes" id="UP000269396">
    <property type="component" value="Unassembled WGS sequence"/>
</dbReference>
<protein>
    <submittedName>
        <fullName evidence="1">Uncharacterized protein</fullName>
    </submittedName>
</protein>
<gene>
    <name evidence="1" type="ORF">SMTD_LOCUS7119</name>
</gene>
<evidence type="ECO:0000313" key="2">
    <source>
        <dbReference type="Proteomes" id="UP000269396"/>
    </source>
</evidence>